<protein>
    <submittedName>
        <fullName evidence="2">Uncharacterized protein</fullName>
    </submittedName>
</protein>
<comment type="caution">
    <text evidence="2">The sequence shown here is derived from an EMBL/GenBank/DDBJ whole genome shotgun (WGS) entry which is preliminary data.</text>
</comment>
<feature type="compositionally biased region" description="Polar residues" evidence="1">
    <location>
        <begin position="9"/>
        <end position="26"/>
    </location>
</feature>
<evidence type="ECO:0000313" key="2">
    <source>
        <dbReference type="EMBL" id="KAK3851595.1"/>
    </source>
</evidence>
<evidence type="ECO:0000313" key="3">
    <source>
        <dbReference type="Proteomes" id="UP001286313"/>
    </source>
</evidence>
<gene>
    <name evidence="2" type="ORF">Pcinc_041770</name>
</gene>
<feature type="compositionally biased region" description="Low complexity" evidence="1">
    <location>
        <begin position="107"/>
        <end position="126"/>
    </location>
</feature>
<feature type="compositionally biased region" description="Basic and acidic residues" evidence="1">
    <location>
        <begin position="77"/>
        <end position="86"/>
    </location>
</feature>
<keyword evidence="3" id="KW-1185">Reference proteome</keyword>
<feature type="compositionally biased region" description="Polar residues" evidence="1">
    <location>
        <begin position="127"/>
        <end position="147"/>
    </location>
</feature>
<dbReference type="AlphaFoldDB" id="A0AAE1EI09"/>
<proteinExistence type="predicted"/>
<sequence length="167" mass="18532">KAPRRCNNLLPQETGSWSEAPSSFTSSHRRVQRSVTCNESCYHSKLRQEAVKEALSQCQSRCNNLPLPYKRPYIKISPDKHSHDSDSVGSEDESVTPIESSSEGHNSRSQDSSPVSSRVPLVLLFSTSPQTQEEVSWDDSFTPTTESPSPQDYHPPPIPPHGNSQSV</sequence>
<accession>A0AAE1EI09</accession>
<feature type="non-terminal residue" evidence="2">
    <location>
        <position position="1"/>
    </location>
</feature>
<name>A0AAE1EI09_PETCI</name>
<organism evidence="2 3">
    <name type="scientific">Petrolisthes cinctipes</name>
    <name type="common">Flat porcelain crab</name>
    <dbReference type="NCBI Taxonomy" id="88211"/>
    <lineage>
        <taxon>Eukaryota</taxon>
        <taxon>Metazoa</taxon>
        <taxon>Ecdysozoa</taxon>
        <taxon>Arthropoda</taxon>
        <taxon>Crustacea</taxon>
        <taxon>Multicrustacea</taxon>
        <taxon>Malacostraca</taxon>
        <taxon>Eumalacostraca</taxon>
        <taxon>Eucarida</taxon>
        <taxon>Decapoda</taxon>
        <taxon>Pleocyemata</taxon>
        <taxon>Anomura</taxon>
        <taxon>Galatheoidea</taxon>
        <taxon>Porcellanidae</taxon>
        <taxon>Petrolisthes</taxon>
    </lineage>
</organism>
<feature type="region of interest" description="Disordered" evidence="1">
    <location>
        <begin position="1"/>
        <end position="33"/>
    </location>
</feature>
<dbReference type="Proteomes" id="UP001286313">
    <property type="component" value="Unassembled WGS sequence"/>
</dbReference>
<reference evidence="2" key="1">
    <citation type="submission" date="2023-10" db="EMBL/GenBank/DDBJ databases">
        <title>Genome assemblies of two species of porcelain crab, Petrolisthes cinctipes and Petrolisthes manimaculis (Anomura: Porcellanidae).</title>
        <authorList>
            <person name="Angst P."/>
        </authorList>
    </citation>
    <scope>NUCLEOTIDE SEQUENCE</scope>
    <source>
        <strain evidence="2">PB745_01</strain>
        <tissue evidence="2">Gill</tissue>
    </source>
</reference>
<feature type="region of interest" description="Disordered" evidence="1">
    <location>
        <begin position="62"/>
        <end position="167"/>
    </location>
</feature>
<dbReference type="EMBL" id="JAWQEG010007822">
    <property type="protein sequence ID" value="KAK3851595.1"/>
    <property type="molecule type" value="Genomic_DNA"/>
</dbReference>
<evidence type="ECO:0000256" key="1">
    <source>
        <dbReference type="SAM" id="MobiDB-lite"/>
    </source>
</evidence>